<dbReference type="AlphaFoldDB" id="A0A6G7XDX3"/>
<dbReference type="PANTHER" id="PTHR43194:SF2">
    <property type="entry name" value="PEROXISOMAL MEMBRANE PROTEIN LPX1"/>
    <property type="match status" value="1"/>
</dbReference>
<dbReference type="Proteomes" id="UP000502677">
    <property type="component" value="Chromosome"/>
</dbReference>
<dbReference type="RefSeq" id="WP_166289643.1">
    <property type="nucleotide sequence ID" value="NZ_CP049863.1"/>
</dbReference>
<keyword evidence="2" id="KW-0378">Hydrolase</keyword>
<dbReference type="InterPro" id="IPR050228">
    <property type="entry name" value="Carboxylesterase_BioH"/>
</dbReference>
<evidence type="ECO:0000313" key="3">
    <source>
        <dbReference type="Proteomes" id="UP000502677"/>
    </source>
</evidence>
<dbReference type="InterPro" id="IPR000073">
    <property type="entry name" value="AB_hydrolase_1"/>
</dbReference>
<dbReference type="InterPro" id="IPR029058">
    <property type="entry name" value="AB_hydrolase_fold"/>
</dbReference>
<accession>A0A6G7XDX3</accession>
<protein>
    <submittedName>
        <fullName evidence="2">Alpha/beta hydrolase</fullName>
    </submittedName>
</protein>
<organism evidence="2 3">
    <name type="scientific">Leucobacter viscericola</name>
    <dbReference type="NCBI Taxonomy" id="2714935"/>
    <lineage>
        <taxon>Bacteria</taxon>
        <taxon>Bacillati</taxon>
        <taxon>Actinomycetota</taxon>
        <taxon>Actinomycetes</taxon>
        <taxon>Micrococcales</taxon>
        <taxon>Microbacteriaceae</taxon>
        <taxon>Leucobacter</taxon>
    </lineage>
</organism>
<feature type="domain" description="AB hydrolase-1" evidence="1">
    <location>
        <begin position="18"/>
        <end position="230"/>
    </location>
</feature>
<dbReference type="Gene3D" id="3.40.50.1820">
    <property type="entry name" value="alpha/beta hydrolase"/>
    <property type="match status" value="1"/>
</dbReference>
<dbReference type="KEGG" id="lvi:G7068_04745"/>
<dbReference type="Pfam" id="PF12697">
    <property type="entry name" value="Abhydrolase_6"/>
    <property type="match status" value="1"/>
</dbReference>
<gene>
    <name evidence="2" type="ORF">G7068_04745</name>
</gene>
<name>A0A6G7XDX3_9MICO</name>
<dbReference type="PANTHER" id="PTHR43194">
    <property type="entry name" value="HYDROLASE ALPHA/BETA FOLD FAMILY"/>
    <property type="match status" value="1"/>
</dbReference>
<dbReference type="EMBL" id="CP049863">
    <property type="protein sequence ID" value="QIK62597.1"/>
    <property type="molecule type" value="Genomic_DNA"/>
</dbReference>
<proteinExistence type="predicted"/>
<evidence type="ECO:0000259" key="1">
    <source>
        <dbReference type="Pfam" id="PF12697"/>
    </source>
</evidence>
<keyword evidence="3" id="KW-1185">Reference proteome</keyword>
<reference evidence="2 3" key="1">
    <citation type="submission" date="2020-03" db="EMBL/GenBank/DDBJ databases">
        <title>Leucobacter sp. nov., isolated from beetles.</title>
        <authorList>
            <person name="Hyun D.-W."/>
            <person name="Bae J.-W."/>
        </authorList>
    </citation>
    <scope>NUCLEOTIDE SEQUENCE [LARGE SCALE GENOMIC DNA]</scope>
    <source>
        <strain evidence="2 3">HDW9C</strain>
    </source>
</reference>
<evidence type="ECO:0000313" key="2">
    <source>
        <dbReference type="EMBL" id="QIK62597.1"/>
    </source>
</evidence>
<dbReference type="GO" id="GO:0016787">
    <property type="term" value="F:hydrolase activity"/>
    <property type="evidence" value="ECO:0007669"/>
    <property type="project" value="UniProtKB-KW"/>
</dbReference>
<dbReference type="SUPFAM" id="SSF53474">
    <property type="entry name" value="alpha/beta-Hydrolases"/>
    <property type="match status" value="1"/>
</dbReference>
<sequence length="249" mass="25731">MPLSFRRFPTAKQDRPPVILLHGFASSASEDYLTTGWARSLNAAGRSAIAIDLPAHGNNPPLASASEAATSATVSAILETIDAAISPESEGAGSSTAEFDVIGYSLGARLAWELPLATPRVRRLALGGLSPIEPFSAIDPAELRGALTGTAPQNPLVGIMANLISTPGKDTASLELLIQGLAAEPFTPQRGGPQIPTLFVAGSSDALTEGIDDLAAGLPRASVTRVPGDHREALDSAEFRSTAIEFLAE</sequence>